<evidence type="ECO:0000313" key="4">
    <source>
        <dbReference type="Proteomes" id="UP000008810"/>
    </source>
</evidence>
<dbReference type="EMBL" id="CM000880">
    <property type="protein sequence ID" value="PNT78087.1"/>
    <property type="molecule type" value="Genomic_DNA"/>
</dbReference>
<feature type="compositionally biased region" description="Polar residues" evidence="1">
    <location>
        <begin position="111"/>
        <end position="120"/>
    </location>
</feature>
<proteinExistence type="predicted"/>
<gene>
    <name evidence="2" type="ORF">BRADI_1g73161v3</name>
</gene>
<reference evidence="3" key="3">
    <citation type="submission" date="2018-08" db="UniProtKB">
        <authorList>
            <consortium name="EnsemblPlants"/>
        </authorList>
    </citation>
    <scope>IDENTIFICATION</scope>
    <source>
        <strain evidence="3">cv. Bd21</strain>
    </source>
</reference>
<dbReference type="EnsemblPlants" id="PNT78089">
    <property type="protein sequence ID" value="PNT78089"/>
    <property type="gene ID" value="BRADI_1g73161v3"/>
</dbReference>
<dbReference type="Gramene" id="PNT78084">
    <property type="protein sequence ID" value="PNT78084"/>
    <property type="gene ID" value="BRADI_1g73161v3"/>
</dbReference>
<dbReference type="OrthoDB" id="988630at2759"/>
<dbReference type="EnsemblPlants" id="PNT78087">
    <property type="protein sequence ID" value="PNT78087"/>
    <property type="gene ID" value="BRADI_1g73161v3"/>
</dbReference>
<feature type="region of interest" description="Disordered" evidence="1">
    <location>
        <begin position="105"/>
        <end position="133"/>
    </location>
</feature>
<reference evidence="2" key="2">
    <citation type="submission" date="2017-06" db="EMBL/GenBank/DDBJ databases">
        <title>WGS assembly of Brachypodium distachyon.</title>
        <authorList>
            <consortium name="The International Brachypodium Initiative"/>
            <person name="Lucas S."/>
            <person name="Harmon-Smith M."/>
            <person name="Lail K."/>
            <person name="Tice H."/>
            <person name="Grimwood J."/>
            <person name="Bruce D."/>
            <person name="Barry K."/>
            <person name="Shu S."/>
            <person name="Lindquist E."/>
            <person name="Wang M."/>
            <person name="Pitluck S."/>
            <person name="Vogel J.P."/>
            <person name="Garvin D.F."/>
            <person name="Mockler T.C."/>
            <person name="Schmutz J."/>
            <person name="Rokhsar D."/>
            <person name="Bevan M.W."/>
        </authorList>
    </citation>
    <scope>NUCLEOTIDE SEQUENCE</scope>
    <source>
        <strain evidence="2">Bd21</strain>
    </source>
</reference>
<keyword evidence="4" id="KW-1185">Reference proteome</keyword>
<reference evidence="2 3" key="1">
    <citation type="journal article" date="2010" name="Nature">
        <title>Genome sequencing and analysis of the model grass Brachypodium distachyon.</title>
        <authorList>
            <consortium name="International Brachypodium Initiative"/>
        </authorList>
    </citation>
    <scope>NUCLEOTIDE SEQUENCE [LARGE SCALE GENOMIC DNA]</scope>
    <source>
        <strain evidence="2 3">Bd21</strain>
    </source>
</reference>
<evidence type="ECO:0000313" key="3">
    <source>
        <dbReference type="EnsemblPlants" id="PNT78084"/>
    </source>
</evidence>
<accession>A0A2K2DUY8</accession>
<evidence type="ECO:0000256" key="1">
    <source>
        <dbReference type="SAM" id="MobiDB-lite"/>
    </source>
</evidence>
<organism evidence="2">
    <name type="scientific">Brachypodium distachyon</name>
    <name type="common">Purple false brome</name>
    <name type="synonym">Trachynia distachya</name>
    <dbReference type="NCBI Taxonomy" id="15368"/>
    <lineage>
        <taxon>Eukaryota</taxon>
        <taxon>Viridiplantae</taxon>
        <taxon>Streptophyta</taxon>
        <taxon>Embryophyta</taxon>
        <taxon>Tracheophyta</taxon>
        <taxon>Spermatophyta</taxon>
        <taxon>Magnoliopsida</taxon>
        <taxon>Liliopsida</taxon>
        <taxon>Poales</taxon>
        <taxon>Poaceae</taxon>
        <taxon>BOP clade</taxon>
        <taxon>Pooideae</taxon>
        <taxon>Stipodae</taxon>
        <taxon>Brachypodieae</taxon>
        <taxon>Brachypodium</taxon>
    </lineage>
</organism>
<dbReference type="Gramene" id="PNT78087">
    <property type="protein sequence ID" value="PNT78087"/>
    <property type="gene ID" value="BRADI_1g73161v3"/>
</dbReference>
<dbReference type="Proteomes" id="UP000008810">
    <property type="component" value="Chromosome 1"/>
</dbReference>
<dbReference type="Gramene" id="PNT78089">
    <property type="protein sequence ID" value="PNT78089"/>
    <property type="gene ID" value="BRADI_1g73161v3"/>
</dbReference>
<feature type="compositionally biased region" description="Low complexity" evidence="1">
    <location>
        <begin position="121"/>
        <end position="133"/>
    </location>
</feature>
<protein>
    <submittedName>
        <fullName evidence="2 3">Uncharacterized protein</fullName>
    </submittedName>
</protein>
<dbReference type="EnsemblPlants" id="PNT78084">
    <property type="protein sequence ID" value="PNT78084"/>
    <property type="gene ID" value="BRADI_1g73161v3"/>
</dbReference>
<dbReference type="EMBL" id="CM000880">
    <property type="protein sequence ID" value="PNT78089.1"/>
    <property type="molecule type" value="Genomic_DNA"/>
</dbReference>
<dbReference type="ExpressionAtlas" id="A0A2K2DUY8">
    <property type="expression patterns" value="baseline"/>
</dbReference>
<dbReference type="EMBL" id="CM000880">
    <property type="protein sequence ID" value="PNT78084.1"/>
    <property type="molecule type" value="Genomic_DNA"/>
</dbReference>
<sequence length="165" mass="17783">MGCGCQMIVVTSLHHGTAESDRLRSPGHEFSYCLGRQEMRAACMRYWPPSRLSHQHFFSCSKLPPHLQGQCTSSITLSTSASTSHICTLAHQLLHSHCPRCRAGDHGRGSQARQGSLTNKSVTSSPSCRTSSPRLASGAMIECHLQGCCRRPAATLGACTGRSTT</sequence>
<evidence type="ECO:0000313" key="2">
    <source>
        <dbReference type="EMBL" id="PNT78084.1"/>
    </source>
</evidence>
<name>A0A2K2DUY8_BRADI</name>
<dbReference type="AlphaFoldDB" id="A0A2K2DUY8"/>